<sequence length="338" mass="37942">MVCFRFHLSNIVESRRIHLYIMASRLYQLPDLLAGCPQKSASFNINAHKALVHQNCGKSCLISQDRDGDGCKNHEAEAVLSVGFCFPQADAKAFQAIADYFELGFIQEGATDAASVEDARKYMDMFSFTIALMEHLGEVYREDFLNAHSGYVQGVLQEALDRKRAQDTDAKLDVDTYLVNRRKTIAVTMCIVLTRSSGRLNISRDLLNEPSVRGMEEATVELIMIANDIYSYKKELAEGNARHNIITVLTQDPKTKHLSLQSAIDYAGQLFELALARFEESRASIPSFDEETDKMLEEYAVAMVGLFVGNIEWCCVSARYRVFDSEGNRQKGLVELCG</sequence>
<keyword evidence="2" id="KW-1185">Reference proteome</keyword>
<evidence type="ECO:0000313" key="2">
    <source>
        <dbReference type="Proteomes" id="UP000790377"/>
    </source>
</evidence>
<gene>
    <name evidence="1" type="ORF">BJ138DRAFT_1166041</name>
</gene>
<dbReference type="EMBL" id="MU268378">
    <property type="protein sequence ID" value="KAH7904731.1"/>
    <property type="molecule type" value="Genomic_DNA"/>
</dbReference>
<organism evidence="1 2">
    <name type="scientific">Hygrophoropsis aurantiaca</name>
    <dbReference type="NCBI Taxonomy" id="72124"/>
    <lineage>
        <taxon>Eukaryota</taxon>
        <taxon>Fungi</taxon>
        <taxon>Dikarya</taxon>
        <taxon>Basidiomycota</taxon>
        <taxon>Agaricomycotina</taxon>
        <taxon>Agaricomycetes</taxon>
        <taxon>Agaricomycetidae</taxon>
        <taxon>Boletales</taxon>
        <taxon>Coniophorineae</taxon>
        <taxon>Hygrophoropsidaceae</taxon>
        <taxon>Hygrophoropsis</taxon>
    </lineage>
</organism>
<accession>A0ACB7ZU93</accession>
<dbReference type="Proteomes" id="UP000790377">
    <property type="component" value="Unassembled WGS sequence"/>
</dbReference>
<name>A0ACB7ZU93_9AGAM</name>
<proteinExistence type="predicted"/>
<comment type="caution">
    <text evidence="1">The sequence shown here is derived from an EMBL/GenBank/DDBJ whole genome shotgun (WGS) entry which is preliminary data.</text>
</comment>
<reference evidence="1" key="1">
    <citation type="journal article" date="2021" name="New Phytol.">
        <title>Evolutionary innovations through gain and loss of genes in the ectomycorrhizal Boletales.</title>
        <authorList>
            <person name="Wu G."/>
            <person name="Miyauchi S."/>
            <person name="Morin E."/>
            <person name="Kuo A."/>
            <person name="Drula E."/>
            <person name="Varga T."/>
            <person name="Kohler A."/>
            <person name="Feng B."/>
            <person name="Cao Y."/>
            <person name="Lipzen A."/>
            <person name="Daum C."/>
            <person name="Hundley H."/>
            <person name="Pangilinan J."/>
            <person name="Johnson J."/>
            <person name="Barry K."/>
            <person name="LaButti K."/>
            <person name="Ng V."/>
            <person name="Ahrendt S."/>
            <person name="Min B."/>
            <person name="Choi I.G."/>
            <person name="Park H."/>
            <person name="Plett J.M."/>
            <person name="Magnuson J."/>
            <person name="Spatafora J.W."/>
            <person name="Nagy L.G."/>
            <person name="Henrissat B."/>
            <person name="Grigoriev I.V."/>
            <person name="Yang Z.L."/>
            <person name="Xu J."/>
            <person name="Martin F.M."/>
        </authorList>
    </citation>
    <scope>NUCLEOTIDE SEQUENCE</scope>
    <source>
        <strain evidence="1">ATCC 28755</strain>
    </source>
</reference>
<protein>
    <submittedName>
        <fullName evidence="1">Isoprenoid synthase domain-containing protein</fullName>
    </submittedName>
</protein>
<evidence type="ECO:0000313" key="1">
    <source>
        <dbReference type="EMBL" id="KAH7904731.1"/>
    </source>
</evidence>